<evidence type="ECO:0000256" key="1">
    <source>
        <dbReference type="ARBA" id="ARBA00001933"/>
    </source>
</evidence>
<dbReference type="Proteomes" id="UP000481043">
    <property type="component" value="Unassembled WGS sequence"/>
</dbReference>
<dbReference type="GO" id="GO:0005829">
    <property type="term" value="C:cytosol"/>
    <property type="evidence" value="ECO:0007669"/>
    <property type="project" value="TreeGrafter"/>
</dbReference>
<dbReference type="PANTHER" id="PTHR42743:SF11">
    <property type="entry name" value="AMINODEOXYCHORISMATE LYASE"/>
    <property type="match status" value="1"/>
</dbReference>
<evidence type="ECO:0000256" key="5">
    <source>
        <dbReference type="RuleBase" id="RU004106"/>
    </source>
</evidence>
<evidence type="ECO:0000256" key="3">
    <source>
        <dbReference type="ARBA" id="ARBA00011738"/>
    </source>
</evidence>
<organism evidence="7 8">
    <name type="scientific">Bacillus mesophilus</name>
    <dbReference type="NCBI Taxonomy" id="1808955"/>
    <lineage>
        <taxon>Bacteria</taxon>
        <taxon>Bacillati</taxon>
        <taxon>Bacillota</taxon>
        <taxon>Bacilli</taxon>
        <taxon>Bacillales</taxon>
        <taxon>Bacillaceae</taxon>
        <taxon>Bacillus</taxon>
    </lineage>
</organism>
<dbReference type="FunFam" id="3.20.10.10:FF:000002">
    <property type="entry name" value="D-alanine aminotransferase"/>
    <property type="match status" value="1"/>
</dbReference>
<evidence type="ECO:0000313" key="8">
    <source>
        <dbReference type="Proteomes" id="UP000481043"/>
    </source>
</evidence>
<dbReference type="GO" id="GO:0008652">
    <property type="term" value="P:amino acid biosynthetic process"/>
    <property type="evidence" value="ECO:0007669"/>
    <property type="project" value="UniProtKB-ARBA"/>
</dbReference>
<dbReference type="InterPro" id="IPR043131">
    <property type="entry name" value="BCAT-like_N"/>
</dbReference>
<dbReference type="Gene3D" id="3.30.470.10">
    <property type="match status" value="1"/>
</dbReference>
<comment type="similarity">
    <text evidence="2 5">Belongs to the class-IV pyridoxal-phosphate-dependent aminotransferase family.</text>
</comment>
<accession>A0A6M0QCV8</accession>
<dbReference type="GO" id="GO:0008696">
    <property type="term" value="F:4-amino-4-deoxychorismate lyase activity"/>
    <property type="evidence" value="ECO:0007669"/>
    <property type="project" value="UniProtKB-EC"/>
</dbReference>
<protein>
    <submittedName>
        <fullName evidence="7">Aminodeoxychorismate lyase</fullName>
        <ecNumber evidence="7">4.1.3.38</ecNumber>
    </submittedName>
</protein>
<sequence>MYIYINGRIIKEEEALISIFDHGFMYGLGLFETFRVYQGHAFLFNDHMERLREGLTELDIRWNVTNEEILDAVNDLLVKNNLKDAYIRLNVSAGPSSLGLPMETYEAPTTIIYIKSIPQLANKKEGVFLETLRNTPEGRYRLKSHHYLNNILGKREIGQASDKEGIFLTKEGFLAEGIVSNLFWVKDRVVYTPHIDTGILNGITRRFVQKLLNKKGIKVEEGFYMKEDILSSDEVFATNSIQEIFSITHIGSQSYEPTTNAIAELLQKEYRHYTSFLATMNQMEDK</sequence>
<proteinExistence type="inferred from homology"/>
<keyword evidence="8" id="KW-1185">Reference proteome</keyword>
<gene>
    <name evidence="7" type="primary">pabC</name>
    <name evidence="7" type="ORF">G4D63_20605</name>
</gene>
<comment type="subunit">
    <text evidence="3">Homodimer.</text>
</comment>
<name>A0A6M0QCV8_9BACI</name>
<evidence type="ECO:0000256" key="4">
    <source>
        <dbReference type="ARBA" id="ARBA00022898"/>
    </source>
</evidence>
<dbReference type="SUPFAM" id="SSF56752">
    <property type="entry name" value="D-aminoacid aminotransferase-like PLP-dependent enzymes"/>
    <property type="match status" value="1"/>
</dbReference>
<dbReference type="Pfam" id="PF01063">
    <property type="entry name" value="Aminotran_4"/>
    <property type="match status" value="1"/>
</dbReference>
<keyword evidence="4 6" id="KW-0663">Pyridoxal phosphate</keyword>
<evidence type="ECO:0000313" key="7">
    <source>
        <dbReference type="EMBL" id="NEY74105.1"/>
    </source>
</evidence>
<dbReference type="InterPro" id="IPR050571">
    <property type="entry name" value="Class-IV_PLP-Dep_Aminotrnsfr"/>
</dbReference>
<keyword evidence="7" id="KW-0456">Lyase</keyword>
<dbReference type="Gene3D" id="3.20.10.10">
    <property type="entry name" value="D-amino Acid Aminotransferase, subunit A, domain 2"/>
    <property type="match status" value="1"/>
</dbReference>
<dbReference type="EC" id="4.1.3.38" evidence="7"/>
<dbReference type="AlphaFoldDB" id="A0A6M0QCV8"/>
<evidence type="ECO:0000256" key="2">
    <source>
        <dbReference type="ARBA" id="ARBA00009320"/>
    </source>
</evidence>
<dbReference type="NCBIfam" id="NF005800">
    <property type="entry name" value="PRK07650.1"/>
    <property type="match status" value="1"/>
</dbReference>
<dbReference type="InterPro" id="IPR036038">
    <property type="entry name" value="Aminotransferase-like"/>
</dbReference>
<dbReference type="PROSITE" id="PS00770">
    <property type="entry name" value="AA_TRANSFER_CLASS_4"/>
    <property type="match status" value="1"/>
</dbReference>
<dbReference type="InterPro" id="IPR018300">
    <property type="entry name" value="Aminotrans_IV_CS"/>
</dbReference>
<dbReference type="PANTHER" id="PTHR42743">
    <property type="entry name" value="AMINO-ACID AMINOTRANSFERASE"/>
    <property type="match status" value="1"/>
</dbReference>
<dbReference type="CDD" id="cd00449">
    <property type="entry name" value="PLPDE_IV"/>
    <property type="match status" value="1"/>
</dbReference>
<dbReference type="RefSeq" id="WP_163181969.1">
    <property type="nucleotide sequence ID" value="NZ_JAAIWM010000014.1"/>
</dbReference>
<dbReference type="EMBL" id="JAAIWM010000014">
    <property type="protein sequence ID" value="NEY74105.1"/>
    <property type="molecule type" value="Genomic_DNA"/>
</dbReference>
<dbReference type="InterPro" id="IPR001544">
    <property type="entry name" value="Aminotrans_IV"/>
</dbReference>
<comment type="caution">
    <text evidence="7">The sequence shown here is derived from an EMBL/GenBank/DDBJ whole genome shotgun (WGS) entry which is preliminary data.</text>
</comment>
<reference evidence="7 8" key="1">
    <citation type="submission" date="2020-02" db="EMBL/GenBank/DDBJ databases">
        <title>Bacillus aquiflavi sp. nov., isolated from yellow water of strong flavor Chinese baijiu in Yibin region of China.</title>
        <authorList>
            <person name="Xie J."/>
        </authorList>
    </citation>
    <scope>NUCLEOTIDE SEQUENCE [LARGE SCALE GENOMIC DNA]</scope>
    <source>
        <strain evidence="7 8">SA4</strain>
    </source>
</reference>
<dbReference type="InterPro" id="IPR043132">
    <property type="entry name" value="BCAT-like_C"/>
</dbReference>
<comment type="cofactor">
    <cofactor evidence="1 6">
        <name>pyridoxal 5'-phosphate</name>
        <dbReference type="ChEBI" id="CHEBI:597326"/>
    </cofactor>
</comment>
<evidence type="ECO:0000256" key="6">
    <source>
        <dbReference type="RuleBase" id="RU004516"/>
    </source>
</evidence>
<dbReference type="GO" id="GO:0046394">
    <property type="term" value="P:carboxylic acid biosynthetic process"/>
    <property type="evidence" value="ECO:0007669"/>
    <property type="project" value="UniProtKB-ARBA"/>
</dbReference>